<keyword evidence="3" id="KW-1185">Reference proteome</keyword>
<organism evidence="2 3">
    <name type="scientific">Nonomuraea corallina</name>
    <dbReference type="NCBI Taxonomy" id="2989783"/>
    <lineage>
        <taxon>Bacteria</taxon>
        <taxon>Bacillati</taxon>
        <taxon>Actinomycetota</taxon>
        <taxon>Actinomycetes</taxon>
        <taxon>Streptosporangiales</taxon>
        <taxon>Streptosporangiaceae</taxon>
        <taxon>Nonomuraea</taxon>
    </lineage>
</organism>
<evidence type="ECO:0000313" key="2">
    <source>
        <dbReference type="EMBL" id="MDA0635750.1"/>
    </source>
</evidence>
<keyword evidence="1" id="KW-0472">Membrane</keyword>
<name>A0ABT4SFJ7_9ACTN</name>
<keyword evidence="1" id="KW-1133">Transmembrane helix</keyword>
<dbReference type="EMBL" id="JAPNNL010000080">
    <property type="protein sequence ID" value="MDA0635750.1"/>
    <property type="molecule type" value="Genomic_DNA"/>
</dbReference>
<evidence type="ECO:0000313" key="3">
    <source>
        <dbReference type="Proteomes" id="UP001144036"/>
    </source>
</evidence>
<comment type="caution">
    <text evidence="2">The sequence shown here is derived from an EMBL/GenBank/DDBJ whole genome shotgun (WGS) entry which is preliminary data.</text>
</comment>
<evidence type="ECO:0000256" key="1">
    <source>
        <dbReference type="SAM" id="Phobius"/>
    </source>
</evidence>
<sequence length="50" mass="5317">MIRTSSLAAGAAAVFVLAAFVFDGRGLVAFFCVMALLCLGAWFFLDRRGS</sequence>
<proteinExistence type="predicted"/>
<gene>
    <name evidence="2" type="ORF">OUY22_20210</name>
</gene>
<feature type="transmembrane region" description="Helical" evidence="1">
    <location>
        <begin position="28"/>
        <end position="45"/>
    </location>
</feature>
<reference evidence="2" key="1">
    <citation type="submission" date="2022-11" db="EMBL/GenBank/DDBJ databases">
        <title>Nonomuraea corallina sp. nov., a new species of the genus Nonomuraea isolated from sea side sediment in Thai sea.</title>
        <authorList>
            <person name="Ngamcharungchit C."/>
            <person name="Matsumoto A."/>
            <person name="Suriyachadkun C."/>
            <person name="Panbangred W."/>
            <person name="Inahashi Y."/>
            <person name="Intra B."/>
        </authorList>
    </citation>
    <scope>NUCLEOTIDE SEQUENCE</scope>
    <source>
        <strain evidence="2">MCN248</strain>
    </source>
</reference>
<protein>
    <submittedName>
        <fullName evidence="2">Uncharacterized protein</fullName>
    </submittedName>
</protein>
<accession>A0ABT4SFJ7</accession>
<dbReference type="Proteomes" id="UP001144036">
    <property type="component" value="Unassembled WGS sequence"/>
</dbReference>
<dbReference type="RefSeq" id="WP_270156602.1">
    <property type="nucleotide sequence ID" value="NZ_JAPNNL010000080.1"/>
</dbReference>
<keyword evidence="1" id="KW-0812">Transmembrane</keyword>